<reference evidence="4 5" key="1">
    <citation type="submission" date="2020-08" db="EMBL/GenBank/DDBJ databases">
        <authorList>
            <person name="Newling K."/>
            <person name="Davey J."/>
            <person name="Forrester S."/>
        </authorList>
    </citation>
    <scope>NUCLEOTIDE SEQUENCE [LARGE SCALE GENOMIC DNA]</scope>
    <source>
        <strain evidence="5">Crithidia deanei Carvalho (ATCC PRA-265)</strain>
    </source>
</reference>
<dbReference type="AlphaFoldDB" id="A0A7G2CE26"/>
<proteinExistence type="predicted"/>
<dbReference type="InterPro" id="IPR013083">
    <property type="entry name" value="Znf_RING/FYVE/PHD"/>
</dbReference>
<evidence type="ECO:0000256" key="1">
    <source>
        <dbReference type="PROSITE-ProRule" id="PRU00175"/>
    </source>
</evidence>
<protein>
    <submittedName>
        <fullName evidence="4">Ring finger domain containing protein, putative</fullName>
    </submittedName>
</protein>
<dbReference type="GO" id="GO:0008270">
    <property type="term" value="F:zinc ion binding"/>
    <property type="evidence" value="ECO:0007669"/>
    <property type="project" value="UniProtKB-KW"/>
</dbReference>
<gene>
    <name evidence="4" type="ORF">ADEAN_000460200</name>
</gene>
<keyword evidence="5" id="KW-1185">Reference proteome</keyword>
<dbReference type="SMART" id="SM00184">
    <property type="entry name" value="RING"/>
    <property type="match status" value="1"/>
</dbReference>
<dbReference type="VEuPathDB" id="TriTrypDB:ADEAN_000460200"/>
<evidence type="ECO:0000259" key="3">
    <source>
        <dbReference type="PROSITE" id="PS50966"/>
    </source>
</evidence>
<dbReference type="EMBL" id="LR877152">
    <property type="protein sequence ID" value="CAD2217124.1"/>
    <property type="molecule type" value="Genomic_DNA"/>
</dbReference>
<dbReference type="PANTHER" id="PTHR21540">
    <property type="entry name" value="RING FINGER AND SWIM DOMAIN-CONTAINING PROTEIN 2"/>
    <property type="match status" value="1"/>
</dbReference>
<organism evidence="4 5">
    <name type="scientific">Angomonas deanei</name>
    <dbReference type="NCBI Taxonomy" id="59799"/>
    <lineage>
        <taxon>Eukaryota</taxon>
        <taxon>Discoba</taxon>
        <taxon>Euglenozoa</taxon>
        <taxon>Kinetoplastea</taxon>
        <taxon>Metakinetoplastina</taxon>
        <taxon>Trypanosomatida</taxon>
        <taxon>Trypanosomatidae</taxon>
        <taxon>Strigomonadinae</taxon>
        <taxon>Angomonas</taxon>
    </lineage>
</organism>
<evidence type="ECO:0000259" key="2">
    <source>
        <dbReference type="PROSITE" id="PS50089"/>
    </source>
</evidence>
<evidence type="ECO:0000313" key="4">
    <source>
        <dbReference type="EMBL" id="CAD2217124.1"/>
    </source>
</evidence>
<name>A0A7G2CE26_9TRYP</name>
<feature type="domain" description="SWIM-type" evidence="3">
    <location>
        <begin position="43"/>
        <end position="72"/>
    </location>
</feature>
<dbReference type="PROSITE" id="PS50966">
    <property type="entry name" value="ZF_SWIM"/>
    <property type="match status" value="1"/>
</dbReference>
<dbReference type="Pfam" id="PF13639">
    <property type="entry name" value="zf-RING_2"/>
    <property type="match status" value="1"/>
</dbReference>
<dbReference type="PROSITE" id="PS50089">
    <property type="entry name" value="ZF_RING_2"/>
    <property type="match status" value="1"/>
</dbReference>
<dbReference type="PANTHER" id="PTHR21540:SF3">
    <property type="entry name" value="E3 UBIQUITIN-PROTEIN LIGASE ZSWIM2"/>
    <property type="match status" value="1"/>
</dbReference>
<dbReference type="Proteomes" id="UP000515908">
    <property type="component" value="Chromosome 08"/>
</dbReference>
<dbReference type="GO" id="GO:0061630">
    <property type="term" value="F:ubiquitin protein ligase activity"/>
    <property type="evidence" value="ECO:0007669"/>
    <property type="project" value="InterPro"/>
</dbReference>
<keyword evidence="1" id="KW-0863">Zinc-finger</keyword>
<dbReference type="SUPFAM" id="SSF57850">
    <property type="entry name" value="RING/U-box"/>
    <property type="match status" value="2"/>
</dbReference>
<evidence type="ECO:0000313" key="5">
    <source>
        <dbReference type="Proteomes" id="UP000515908"/>
    </source>
</evidence>
<dbReference type="InterPro" id="IPR001841">
    <property type="entry name" value="Znf_RING"/>
</dbReference>
<keyword evidence="1" id="KW-0479">Metal-binding</keyword>
<dbReference type="CDD" id="cd16448">
    <property type="entry name" value="RING-H2"/>
    <property type="match status" value="1"/>
</dbReference>
<keyword evidence="1" id="KW-0862">Zinc</keyword>
<dbReference type="Gene3D" id="3.30.40.10">
    <property type="entry name" value="Zinc/RING finger domain, C3HC4 (zinc finger)"/>
    <property type="match status" value="1"/>
</dbReference>
<feature type="domain" description="RING-type" evidence="2">
    <location>
        <begin position="266"/>
        <end position="308"/>
    </location>
</feature>
<dbReference type="InterPro" id="IPR007527">
    <property type="entry name" value="Znf_SWIM"/>
</dbReference>
<accession>A0A7G2CE26</accession>
<sequence length="313" mass="35648">MNFIPKCPEATLKRIKKCGQLRMNSTQTPSGYVFDVSESGRHYKVELGNPHRCSCGKVQPCFHTLYVLMKDLKLSETDPRIWQRGMGEYEIEMCLAALAQTNKCVFCHEEGDNLHKCDGCGDQFHIKCHELKCSVTKKPKNCCLKCGEGLQSSNSKEALKCKICTKACNVSYFSCILCDDFKVCRTCKPKASHPHALVEKLISLKPTAKPQHDISELQYREIKPEDYENLMRLDENSHPAKVLSKDDFEKLPVRVLTLIKRDCSTCCVCLENLKVRDKFIKLACGHLLHWSCGRKWLTESASYCPIDKKEVTV</sequence>
<dbReference type="InterPro" id="IPR039903">
    <property type="entry name" value="Zswim2"/>
</dbReference>